<evidence type="ECO:0000313" key="9">
    <source>
        <dbReference type="Proteomes" id="UP000614350"/>
    </source>
</evidence>
<dbReference type="Proteomes" id="UP000614350">
    <property type="component" value="Unassembled WGS sequence"/>
</dbReference>
<accession>A0A834JXS8</accession>
<reference evidence="8" key="1">
    <citation type="journal article" date="2020" name="G3 (Bethesda)">
        <title>High-Quality Assemblies for Three Invasive Social Wasps from the &lt;i&gt;Vespula&lt;/i&gt; Genus.</title>
        <authorList>
            <person name="Harrop T.W.R."/>
            <person name="Guhlin J."/>
            <person name="McLaughlin G.M."/>
            <person name="Permina E."/>
            <person name="Stockwell P."/>
            <person name="Gilligan J."/>
            <person name="Le Lec M.F."/>
            <person name="Gruber M.A.M."/>
            <person name="Quinn O."/>
            <person name="Lovegrove M."/>
            <person name="Duncan E.J."/>
            <person name="Remnant E.J."/>
            <person name="Van Eeckhoven J."/>
            <person name="Graham B."/>
            <person name="Knapp R.A."/>
            <person name="Langford K.W."/>
            <person name="Kronenberg Z."/>
            <person name="Press M.O."/>
            <person name="Eacker S.M."/>
            <person name="Wilson-Rankin E.E."/>
            <person name="Purcell J."/>
            <person name="Lester P.J."/>
            <person name="Dearden P.K."/>
        </authorList>
    </citation>
    <scope>NUCLEOTIDE SEQUENCE</scope>
    <source>
        <strain evidence="8">Marl-1</strain>
    </source>
</reference>
<keyword evidence="9" id="KW-1185">Reference proteome</keyword>
<organism evidence="8 9">
    <name type="scientific">Vespula vulgaris</name>
    <name type="common">Yellow jacket</name>
    <name type="synonym">Wasp</name>
    <dbReference type="NCBI Taxonomy" id="7454"/>
    <lineage>
        <taxon>Eukaryota</taxon>
        <taxon>Metazoa</taxon>
        <taxon>Ecdysozoa</taxon>
        <taxon>Arthropoda</taxon>
        <taxon>Hexapoda</taxon>
        <taxon>Insecta</taxon>
        <taxon>Pterygota</taxon>
        <taxon>Neoptera</taxon>
        <taxon>Endopterygota</taxon>
        <taxon>Hymenoptera</taxon>
        <taxon>Apocrita</taxon>
        <taxon>Aculeata</taxon>
        <taxon>Vespoidea</taxon>
        <taxon>Vespidae</taxon>
        <taxon>Vespinae</taxon>
        <taxon>Vespula</taxon>
    </lineage>
</organism>
<comment type="subcellular location">
    <subcellularLocation>
        <location evidence="1">Mitochondrion</location>
    </subcellularLocation>
</comment>
<evidence type="ECO:0000256" key="1">
    <source>
        <dbReference type="ARBA" id="ARBA00004173"/>
    </source>
</evidence>
<evidence type="ECO:0000313" key="8">
    <source>
        <dbReference type="EMBL" id="KAF7394919.1"/>
    </source>
</evidence>
<evidence type="ECO:0000256" key="4">
    <source>
        <dbReference type="ARBA" id="ARBA00023128"/>
    </source>
</evidence>
<dbReference type="PANTHER" id="PTHR13477">
    <property type="entry name" value="MITOCHONDRIAL 39S RIBOSOMAL PROTEIN L49"/>
    <property type="match status" value="1"/>
</dbReference>
<dbReference type="GO" id="GO:0003735">
    <property type="term" value="F:structural constituent of ribosome"/>
    <property type="evidence" value="ECO:0007669"/>
    <property type="project" value="InterPro"/>
</dbReference>
<comment type="similarity">
    <text evidence="2">Belongs to the mitochondrion-specific ribosomal protein mL49 family.</text>
</comment>
<name>A0A834JXS8_VESVU</name>
<evidence type="ECO:0000256" key="6">
    <source>
        <dbReference type="ARBA" id="ARBA00035191"/>
    </source>
</evidence>
<evidence type="ECO:0000256" key="5">
    <source>
        <dbReference type="ARBA" id="ARBA00023274"/>
    </source>
</evidence>
<evidence type="ECO:0000256" key="7">
    <source>
        <dbReference type="ARBA" id="ARBA00035545"/>
    </source>
</evidence>
<proteinExistence type="inferred from homology"/>
<keyword evidence="3" id="KW-0689">Ribosomal protein</keyword>
<sequence>MAALRIFTRSCFPAILQGPVALQSVKCASPTITEIYKRWSSFKSSPKYKDPSYYTDYDISNDPVEWSYVERLMRYKVIPQPTTTDTNLPSGWKPATAKPSDHPYFIQRTKNHMLPIYLQIKFRGMRKVTHIRKIQGDIWKLEEELKKHIKETTNKTVGSRINEMCGDIKFRGDYVSCVKKWLLAKGF</sequence>
<dbReference type="PANTHER" id="PTHR13477:SF0">
    <property type="entry name" value="LARGE RIBOSOMAL SUBUNIT PROTEIN ML49"/>
    <property type="match status" value="1"/>
</dbReference>
<dbReference type="Pfam" id="PF05046">
    <property type="entry name" value="Img2"/>
    <property type="match status" value="1"/>
</dbReference>
<dbReference type="FunFam" id="3.30.780.10:FF:000009">
    <property type="entry name" value="39S ribosomal protein L49, mitochondrial"/>
    <property type="match status" value="1"/>
</dbReference>
<dbReference type="GO" id="GO:0006412">
    <property type="term" value="P:translation"/>
    <property type="evidence" value="ECO:0007669"/>
    <property type="project" value="InterPro"/>
</dbReference>
<keyword evidence="5" id="KW-0687">Ribonucleoprotein</keyword>
<dbReference type="InterPro" id="IPR007740">
    <property type="entry name" value="Ribosomal_mL49"/>
</dbReference>
<evidence type="ECO:0000256" key="3">
    <source>
        <dbReference type="ARBA" id="ARBA00022980"/>
    </source>
</evidence>
<dbReference type="Gene3D" id="3.30.780.10">
    <property type="entry name" value="SUI1-like domain"/>
    <property type="match status" value="1"/>
</dbReference>
<keyword evidence="4" id="KW-0496">Mitochondrion</keyword>
<comment type="caution">
    <text evidence="8">The sequence shown here is derived from an EMBL/GenBank/DDBJ whole genome shotgun (WGS) entry which is preliminary data.</text>
</comment>
<dbReference type="EMBL" id="JACSEA010000008">
    <property type="protein sequence ID" value="KAF7394919.1"/>
    <property type="molecule type" value="Genomic_DNA"/>
</dbReference>
<dbReference type="AlphaFoldDB" id="A0A834JXS8"/>
<evidence type="ECO:0000256" key="2">
    <source>
        <dbReference type="ARBA" id="ARBA00005677"/>
    </source>
</evidence>
<gene>
    <name evidence="8" type="ORF">HZH66_008093</name>
</gene>
<dbReference type="GO" id="GO:0005762">
    <property type="term" value="C:mitochondrial large ribosomal subunit"/>
    <property type="evidence" value="ECO:0007669"/>
    <property type="project" value="TreeGrafter"/>
</dbReference>
<protein>
    <recommendedName>
        <fullName evidence="6">Large ribosomal subunit protein mL49</fullName>
    </recommendedName>
    <alternativeName>
        <fullName evidence="7">39S ribosomal protein L49, mitochondrial</fullName>
    </alternativeName>
</protein>